<dbReference type="InterPro" id="IPR026893">
    <property type="entry name" value="Tyr/Ser_Pase_IphP-type"/>
</dbReference>
<proteinExistence type="inferred from homology"/>
<comment type="caution">
    <text evidence="3">The sequence shown here is derived from an EMBL/GenBank/DDBJ whole genome shotgun (WGS) entry which is preliminary data.</text>
</comment>
<evidence type="ECO:0000259" key="2">
    <source>
        <dbReference type="PROSITE" id="PS50056"/>
    </source>
</evidence>
<sequence>MKRNALLDYNRLPMEKAFNVRELGGYAARKGSVTKYHQFLRTDNLTNITEEDKNFLLGYGVRAVIDLRGREETLIYPNPFREHPDVTYINLPFITDTVLDMRAVKEEGFKPEQFYINLVEYKDMAAQIFRFILAHEDGCVLFHCQAGKDRTGILAMLLLGIAGVSREDIIANYQVSHTYLRDHVELRIHDGLEELEYSRPQWIAAAYDHVMTEYGSFRNYLLSAGLKKKEIRKIRRKLVL</sequence>
<dbReference type="Proteomes" id="UP000824049">
    <property type="component" value="Unassembled WGS sequence"/>
</dbReference>
<feature type="domain" description="Tyrosine specific protein phosphatases" evidence="2">
    <location>
        <begin position="119"/>
        <end position="210"/>
    </location>
</feature>
<evidence type="ECO:0000313" key="4">
    <source>
        <dbReference type="Proteomes" id="UP000824049"/>
    </source>
</evidence>
<reference evidence="3" key="1">
    <citation type="journal article" date="2021" name="PeerJ">
        <title>Extensive microbial diversity within the chicken gut microbiome revealed by metagenomics and culture.</title>
        <authorList>
            <person name="Gilroy R."/>
            <person name="Ravi A."/>
            <person name="Getino M."/>
            <person name="Pursley I."/>
            <person name="Horton D.L."/>
            <person name="Alikhan N.F."/>
            <person name="Baker D."/>
            <person name="Gharbi K."/>
            <person name="Hall N."/>
            <person name="Watson M."/>
            <person name="Adriaenssens E.M."/>
            <person name="Foster-Nyarko E."/>
            <person name="Jarju S."/>
            <person name="Secka A."/>
            <person name="Antonio M."/>
            <person name="Oren A."/>
            <person name="Chaudhuri R.R."/>
            <person name="La Ragione R."/>
            <person name="Hildebrand F."/>
            <person name="Pallen M.J."/>
        </authorList>
    </citation>
    <scope>NUCLEOTIDE SEQUENCE</scope>
    <source>
        <strain evidence="3">CHK179-28034</strain>
    </source>
</reference>
<name>A0A9D2J8L2_9FIRM</name>
<dbReference type="InterPro" id="IPR029021">
    <property type="entry name" value="Prot-tyrosine_phosphatase-like"/>
</dbReference>
<comment type="similarity">
    <text evidence="1">Belongs to the protein-tyrosine phosphatase family.</text>
</comment>
<dbReference type="PROSITE" id="PS50056">
    <property type="entry name" value="TYR_PHOSPHATASE_2"/>
    <property type="match status" value="1"/>
</dbReference>
<dbReference type="EMBL" id="DXBR01000104">
    <property type="protein sequence ID" value="HIZ40493.1"/>
    <property type="molecule type" value="Genomic_DNA"/>
</dbReference>
<dbReference type="GO" id="GO:0004721">
    <property type="term" value="F:phosphoprotein phosphatase activity"/>
    <property type="evidence" value="ECO:0007669"/>
    <property type="project" value="InterPro"/>
</dbReference>
<dbReference type="Gene3D" id="3.90.190.10">
    <property type="entry name" value="Protein tyrosine phosphatase superfamily"/>
    <property type="match status" value="1"/>
</dbReference>
<gene>
    <name evidence="3" type="ORF">H9968_11365</name>
</gene>
<organism evidence="3 4">
    <name type="scientific">Candidatus Anaerobutyricum stercoris</name>
    <dbReference type="NCBI Taxonomy" id="2838457"/>
    <lineage>
        <taxon>Bacteria</taxon>
        <taxon>Bacillati</taxon>
        <taxon>Bacillota</taxon>
        <taxon>Clostridia</taxon>
        <taxon>Lachnospirales</taxon>
        <taxon>Lachnospiraceae</taxon>
        <taxon>Anaerobutyricum</taxon>
    </lineage>
</organism>
<reference evidence="3" key="2">
    <citation type="submission" date="2021-04" db="EMBL/GenBank/DDBJ databases">
        <authorList>
            <person name="Gilroy R."/>
        </authorList>
    </citation>
    <scope>NUCLEOTIDE SEQUENCE</scope>
    <source>
        <strain evidence="3">CHK179-28034</strain>
    </source>
</reference>
<dbReference type="PANTHER" id="PTHR31126">
    <property type="entry name" value="TYROSINE-PROTEIN PHOSPHATASE"/>
    <property type="match status" value="1"/>
</dbReference>
<accession>A0A9D2J8L2</accession>
<protein>
    <submittedName>
        <fullName evidence="3">Tyrosine-protein phosphatase</fullName>
    </submittedName>
</protein>
<dbReference type="PROSITE" id="PS00383">
    <property type="entry name" value="TYR_PHOSPHATASE_1"/>
    <property type="match status" value="1"/>
</dbReference>
<dbReference type="InterPro" id="IPR016130">
    <property type="entry name" value="Tyr_Pase_AS"/>
</dbReference>
<evidence type="ECO:0000313" key="3">
    <source>
        <dbReference type="EMBL" id="HIZ40493.1"/>
    </source>
</evidence>
<dbReference type="SUPFAM" id="SSF52799">
    <property type="entry name" value="(Phosphotyrosine protein) phosphatases II"/>
    <property type="match status" value="1"/>
</dbReference>
<evidence type="ECO:0000256" key="1">
    <source>
        <dbReference type="ARBA" id="ARBA00009580"/>
    </source>
</evidence>
<dbReference type="Pfam" id="PF13350">
    <property type="entry name" value="Y_phosphatase3"/>
    <property type="match status" value="1"/>
</dbReference>
<dbReference type="AlphaFoldDB" id="A0A9D2J8L2"/>
<dbReference type="InterPro" id="IPR000387">
    <property type="entry name" value="Tyr_Pase_dom"/>
</dbReference>
<dbReference type="PANTHER" id="PTHR31126:SF1">
    <property type="entry name" value="TYROSINE SPECIFIC PROTEIN PHOSPHATASES DOMAIN-CONTAINING PROTEIN"/>
    <property type="match status" value="1"/>
</dbReference>